<feature type="domain" description="Far11/STRP N-terminal" evidence="2">
    <location>
        <begin position="103"/>
        <end position="406"/>
    </location>
</feature>
<dbReference type="AlphaFoldDB" id="A0A4Z1GKP1"/>
<organism evidence="4 5">
    <name type="scientific">Botrytis hyacinthi</name>
    <dbReference type="NCBI Taxonomy" id="278943"/>
    <lineage>
        <taxon>Eukaryota</taxon>
        <taxon>Fungi</taxon>
        <taxon>Dikarya</taxon>
        <taxon>Ascomycota</taxon>
        <taxon>Pezizomycotina</taxon>
        <taxon>Leotiomycetes</taxon>
        <taxon>Helotiales</taxon>
        <taxon>Sclerotiniaceae</taxon>
        <taxon>Botrytis</taxon>
    </lineage>
</organism>
<dbReference type="SMART" id="SM01292">
    <property type="entry name" value="N1221"/>
    <property type="match status" value="1"/>
</dbReference>
<dbReference type="InterPro" id="IPR040185">
    <property type="entry name" value="Far11/STRP"/>
</dbReference>
<dbReference type="Pfam" id="PF07923">
    <property type="entry name" value="N1221"/>
    <property type="match status" value="1"/>
</dbReference>
<feature type="region of interest" description="Disordered" evidence="1">
    <location>
        <begin position="1"/>
        <end position="83"/>
    </location>
</feature>
<accession>A0A4Z1GKP1</accession>
<comment type="caution">
    <text evidence="4">The sequence shown here is derived from an EMBL/GenBank/DDBJ whole genome shotgun (WGS) entry which is preliminary data.</text>
</comment>
<proteinExistence type="predicted"/>
<dbReference type="InterPro" id="IPR012486">
    <property type="entry name" value="Far11/STRP_N"/>
</dbReference>
<evidence type="ECO:0000259" key="3">
    <source>
        <dbReference type="SMART" id="SM01293"/>
    </source>
</evidence>
<evidence type="ECO:0000313" key="5">
    <source>
        <dbReference type="Proteomes" id="UP000297814"/>
    </source>
</evidence>
<dbReference type="Pfam" id="PF11882">
    <property type="entry name" value="DUF3402"/>
    <property type="match status" value="1"/>
</dbReference>
<dbReference type="EMBL" id="PQXK01000203">
    <property type="protein sequence ID" value="TGO34317.1"/>
    <property type="molecule type" value="Genomic_DNA"/>
</dbReference>
<dbReference type="GO" id="GO:0007010">
    <property type="term" value="P:cytoskeleton organization"/>
    <property type="evidence" value="ECO:0007669"/>
    <property type="project" value="TreeGrafter"/>
</dbReference>
<feature type="compositionally biased region" description="Polar residues" evidence="1">
    <location>
        <begin position="36"/>
        <end position="45"/>
    </location>
</feature>
<evidence type="ECO:0000313" key="4">
    <source>
        <dbReference type="EMBL" id="TGO34317.1"/>
    </source>
</evidence>
<evidence type="ECO:0008006" key="6">
    <source>
        <dbReference type="Google" id="ProtNLM"/>
    </source>
</evidence>
<evidence type="ECO:0000256" key="1">
    <source>
        <dbReference type="SAM" id="MobiDB-lite"/>
    </source>
</evidence>
<feature type="domain" description="Far11/STRP C-terminal" evidence="3">
    <location>
        <begin position="512"/>
        <end position="977"/>
    </location>
</feature>
<sequence>MSLWTKPAVPDAPPPKDVADVADTGFADVGLPAPTPVSQASTSAPTARPQLARNQPQPPPPHQPPPHQPPPPPSSQQMVGNPNDSLSLMQLKKLVTEFPKVDPTSYTFVYSDTATFEEEVDEWFSYNEAEFKRLHRAKDTFQRRWKKFSAKPWTEVGGEEQLKFVQREVQGLHASDLRRRCKSLQTLLHIVLGNWDENAGKKEELETIESGEKKRRTKATPSHVESMKRSISLLAESGGIEMVYEVMETAFKHLWDDEFRETKITEDDIPFVQDELDNVMTIFYLTIEGVRCHTESLDLARKILLSLEPNIVHYLLTITGKLRWDEANELPQTRIFLLFWKSILLVFGGTKEIDKVKRATDELANSGGEKIITASPLDYHIFRQEITSKYPAYIPPEPLIPLEPDNNSILPPLPNRPSRASTTGVMNPPTNVNSSGASILHQPVHIATPAPSPPPSPPVGGKAGKKQNYQTNQNFPFMYPPLDSTSNSAGGKGNAGLQDLLVGRKWEGSDIPKSILEAGELFAGRMRMTRAMRQLWDERERFLRFERGWDDRDDEDIEELDLDHILADGLKSEKSKSPKVEVDYGPRQDISDEVKRKLDLVESFYQYSIPHLQSLVIVLIKAMLANVTNLMNQSINAQPQSSVPISARANGARGPGQAQDPANIPLPNPIDLADLTVEEIEAMRFREITSKAVSGILLIVLKWLKVSHILKFEYFTQLLLDSNYLPLILKMFAHQEIDRIVDSKIDREDLSFFAFCNGNSKWALAAATEEDSEDDAAPPPIKLQRDSSVINNDDQLPALSFQEGQHAARRDTEVEELGFQSTEVNSEPITEFSWRNFFSSINFLRIMQKICKNKAHRNLLLVQYKSSNILKKSFKIPQPELRLYTLKLFKNQVPYCGRKWRQGNMRVITAVYLHCRPELRDDWLAGSDVDAEVEEALPLEQALRALTHWFNLRRYPERMGADTKLLQEEHDFFTRELDGMEIGMEEMGMGNGEESIDGSMWGDGSSGWQ</sequence>
<dbReference type="Proteomes" id="UP000297814">
    <property type="component" value="Unassembled WGS sequence"/>
</dbReference>
<dbReference type="SMART" id="SM01293">
    <property type="entry name" value="DUF3402"/>
    <property type="match status" value="1"/>
</dbReference>
<gene>
    <name evidence="4" type="ORF">BHYA_0203g00220</name>
</gene>
<dbReference type="PANTHER" id="PTHR13239">
    <property type="entry name" value="PROTEIN REQUIRED FOR HYPHAL ANASTOMOSIS HAM-2"/>
    <property type="match status" value="1"/>
</dbReference>
<dbReference type="InterPro" id="IPR021819">
    <property type="entry name" value="Far11/STRP_C"/>
</dbReference>
<dbReference type="GO" id="GO:0005829">
    <property type="term" value="C:cytosol"/>
    <property type="evidence" value="ECO:0007669"/>
    <property type="project" value="TreeGrafter"/>
</dbReference>
<evidence type="ECO:0000259" key="2">
    <source>
        <dbReference type="SMART" id="SM01292"/>
    </source>
</evidence>
<feature type="compositionally biased region" description="Pro residues" evidence="1">
    <location>
        <begin position="56"/>
        <end position="74"/>
    </location>
</feature>
<dbReference type="PANTHER" id="PTHR13239:SF4">
    <property type="entry name" value="AT25231P"/>
    <property type="match status" value="1"/>
</dbReference>
<name>A0A4Z1GKP1_9HELO</name>
<protein>
    <recommendedName>
        <fullName evidence="6">Far11/STRP C-terminal domain-containing protein</fullName>
    </recommendedName>
</protein>
<keyword evidence="5" id="KW-1185">Reference proteome</keyword>
<feature type="region of interest" description="Disordered" evidence="1">
    <location>
        <begin position="445"/>
        <end position="469"/>
    </location>
</feature>
<reference evidence="4 5" key="1">
    <citation type="submission" date="2017-12" db="EMBL/GenBank/DDBJ databases">
        <title>Comparative genomics of Botrytis spp.</title>
        <authorList>
            <person name="Valero-Jimenez C.A."/>
            <person name="Tapia P."/>
            <person name="Veloso J."/>
            <person name="Silva-Moreno E."/>
            <person name="Staats M."/>
            <person name="Valdes J.H."/>
            <person name="Van Kan J.A.L."/>
        </authorList>
    </citation>
    <scope>NUCLEOTIDE SEQUENCE [LARGE SCALE GENOMIC DNA]</scope>
    <source>
        <strain evidence="4 5">Bh0001</strain>
    </source>
</reference>